<keyword evidence="4" id="KW-0464">Manganese</keyword>
<dbReference type="KEGG" id="dpg:DESPIGER_1683"/>
<dbReference type="Pfam" id="PF00491">
    <property type="entry name" value="Arginase"/>
    <property type="match status" value="1"/>
</dbReference>
<protein>
    <submittedName>
        <fullName evidence="6">Agmatinase</fullName>
        <ecNumber evidence="6">3.5.3.11</ecNumber>
    </submittedName>
</protein>
<dbReference type="SUPFAM" id="SSF52768">
    <property type="entry name" value="Arginase/deacetylase"/>
    <property type="match status" value="1"/>
</dbReference>
<feature type="binding site" evidence="4">
    <location>
        <position position="144"/>
    </location>
    <ligand>
        <name>Mn(2+)</name>
        <dbReference type="ChEBI" id="CHEBI:29035"/>
        <label>1</label>
    </ligand>
</feature>
<dbReference type="RefSeq" id="WP_072335383.1">
    <property type="nucleotide sequence ID" value="NZ_JAXXLW010000169.1"/>
</dbReference>
<evidence type="ECO:0000256" key="1">
    <source>
        <dbReference type="ARBA" id="ARBA00009227"/>
    </source>
</evidence>
<evidence type="ECO:0000256" key="2">
    <source>
        <dbReference type="ARBA" id="ARBA00022723"/>
    </source>
</evidence>
<accession>A0A1K1LFM7</accession>
<dbReference type="InterPro" id="IPR005925">
    <property type="entry name" value="Agmatinase-rel"/>
</dbReference>
<proteinExistence type="inferred from homology"/>
<evidence type="ECO:0000256" key="3">
    <source>
        <dbReference type="ARBA" id="ARBA00022801"/>
    </source>
</evidence>
<dbReference type="InterPro" id="IPR006035">
    <property type="entry name" value="Ureohydrolase"/>
</dbReference>
<reference evidence="7" key="1">
    <citation type="submission" date="2016-10" db="EMBL/GenBank/DDBJ databases">
        <authorList>
            <person name="Wegmann U."/>
        </authorList>
    </citation>
    <scope>NUCLEOTIDE SEQUENCE [LARGE SCALE GENOMIC DNA]</scope>
</reference>
<evidence type="ECO:0000256" key="5">
    <source>
        <dbReference type="RuleBase" id="RU003684"/>
    </source>
</evidence>
<gene>
    <name evidence="6" type="ORF">DESPIGER_1683</name>
</gene>
<dbReference type="GO" id="GO:0008783">
    <property type="term" value="F:agmatinase activity"/>
    <property type="evidence" value="ECO:0007669"/>
    <property type="project" value="UniProtKB-EC"/>
</dbReference>
<evidence type="ECO:0000313" key="6">
    <source>
        <dbReference type="EMBL" id="SFV73519.1"/>
    </source>
</evidence>
<feature type="binding site" evidence="4">
    <location>
        <position position="227"/>
    </location>
    <ligand>
        <name>Mn(2+)</name>
        <dbReference type="ChEBI" id="CHEBI:29035"/>
        <label>1</label>
    </ligand>
</feature>
<dbReference type="PROSITE" id="PS51409">
    <property type="entry name" value="ARGINASE_2"/>
    <property type="match status" value="1"/>
</dbReference>
<dbReference type="EMBL" id="LT630450">
    <property type="protein sequence ID" value="SFV73519.1"/>
    <property type="molecule type" value="Genomic_DNA"/>
</dbReference>
<organism evidence="6 7">
    <name type="scientific">Desulfovibrio piger</name>
    <dbReference type="NCBI Taxonomy" id="901"/>
    <lineage>
        <taxon>Bacteria</taxon>
        <taxon>Pseudomonadati</taxon>
        <taxon>Thermodesulfobacteriota</taxon>
        <taxon>Desulfovibrionia</taxon>
        <taxon>Desulfovibrionales</taxon>
        <taxon>Desulfovibrionaceae</taxon>
        <taxon>Desulfovibrio</taxon>
    </lineage>
</organism>
<feature type="binding site" evidence="4">
    <location>
        <position position="146"/>
    </location>
    <ligand>
        <name>Mn(2+)</name>
        <dbReference type="ChEBI" id="CHEBI:29035"/>
        <label>1</label>
    </ligand>
</feature>
<dbReference type="Gene3D" id="3.40.800.10">
    <property type="entry name" value="Ureohydrolase domain"/>
    <property type="match status" value="1"/>
</dbReference>
<dbReference type="PIRSF" id="PIRSF036979">
    <property type="entry name" value="Arginase"/>
    <property type="match status" value="1"/>
</dbReference>
<dbReference type="GO" id="GO:0046872">
    <property type="term" value="F:metal ion binding"/>
    <property type="evidence" value="ECO:0007669"/>
    <property type="project" value="UniProtKB-KW"/>
</dbReference>
<evidence type="ECO:0000313" key="7">
    <source>
        <dbReference type="Proteomes" id="UP000186323"/>
    </source>
</evidence>
<dbReference type="CDD" id="cd11593">
    <property type="entry name" value="Agmatinase-like_2"/>
    <property type="match status" value="1"/>
</dbReference>
<feature type="binding site" evidence="4">
    <location>
        <position position="117"/>
    </location>
    <ligand>
        <name>Mn(2+)</name>
        <dbReference type="ChEBI" id="CHEBI:29035"/>
        <label>1</label>
    </ligand>
</feature>
<feature type="binding site" evidence="4">
    <location>
        <position position="229"/>
    </location>
    <ligand>
        <name>Mn(2+)</name>
        <dbReference type="ChEBI" id="CHEBI:29035"/>
        <label>1</label>
    </ligand>
</feature>
<comment type="cofactor">
    <cofactor evidence="4">
        <name>Mn(2+)</name>
        <dbReference type="ChEBI" id="CHEBI:29035"/>
    </cofactor>
    <text evidence="4">Binds 2 manganese ions per subunit.</text>
</comment>
<name>A0A1K1LFM7_9BACT</name>
<dbReference type="PROSITE" id="PS01053">
    <property type="entry name" value="ARGINASE_1"/>
    <property type="match status" value="1"/>
</dbReference>
<sequence>MSSPDTVCHQEFDESRFLSSEYVPARPEKAAFHIIPVPLEQSVSYGGGTARGPAAILAASQQLEAWDGISAPGEAGLYTAPAVDCDAPIGTVLERIEAATAHALHCKALPVILGGEHTVTLGALRALAAEAARTGEPFGVVQFDAHADLRSQYEGSIYSHASVMHRAVADLGLPLAQFAMRDFCREEVDVRRRYNVLHYDADILFRQGLPERPLPEDFPRRLYITFDVDGLDASLMPATGTPSPGGLFWHQALLLIERCLKGRSMAGMDVVELAPLPGLHHADFTAAKLTHALMGFAQRAGLPRKA</sequence>
<dbReference type="OrthoDB" id="9789727at2"/>
<feature type="binding site" evidence="4">
    <location>
        <position position="148"/>
    </location>
    <ligand>
        <name>Mn(2+)</name>
        <dbReference type="ChEBI" id="CHEBI:29035"/>
        <label>1</label>
    </ligand>
</feature>
<dbReference type="InterPro" id="IPR020855">
    <property type="entry name" value="Ureohydrolase_Mn_BS"/>
</dbReference>
<dbReference type="PANTHER" id="PTHR11358">
    <property type="entry name" value="ARGINASE/AGMATINASE"/>
    <property type="match status" value="1"/>
</dbReference>
<keyword evidence="2 4" id="KW-0479">Metal-binding</keyword>
<keyword evidence="3 5" id="KW-0378">Hydrolase</keyword>
<dbReference type="Proteomes" id="UP000186323">
    <property type="component" value="Chromosome I"/>
</dbReference>
<dbReference type="InterPro" id="IPR023696">
    <property type="entry name" value="Ureohydrolase_dom_sf"/>
</dbReference>
<keyword evidence="7" id="KW-1185">Reference proteome</keyword>
<dbReference type="NCBIfam" id="TIGR01230">
    <property type="entry name" value="agmatinase"/>
    <property type="match status" value="1"/>
</dbReference>
<dbReference type="EC" id="3.5.3.11" evidence="6"/>
<dbReference type="PANTHER" id="PTHR11358:SF26">
    <property type="entry name" value="GUANIDINO ACID HYDROLASE, MITOCHONDRIAL"/>
    <property type="match status" value="1"/>
</dbReference>
<dbReference type="AlphaFoldDB" id="A0A1K1LFM7"/>
<dbReference type="GO" id="GO:0033389">
    <property type="term" value="P:putrescine biosynthetic process from arginine, via agmatine"/>
    <property type="evidence" value="ECO:0007669"/>
    <property type="project" value="TreeGrafter"/>
</dbReference>
<comment type="similarity">
    <text evidence="1">Belongs to the arginase family. Agmatinase subfamily.</text>
</comment>
<evidence type="ECO:0000256" key="4">
    <source>
        <dbReference type="PIRSR" id="PIRSR036979-1"/>
    </source>
</evidence>